<dbReference type="RefSeq" id="WP_188621288.1">
    <property type="nucleotide sequence ID" value="NZ_BMJE01000005.1"/>
</dbReference>
<dbReference type="Proteomes" id="UP000615760">
    <property type="component" value="Unassembled WGS sequence"/>
</dbReference>
<dbReference type="InterPro" id="IPR046219">
    <property type="entry name" value="DUF6252"/>
</dbReference>
<dbReference type="Pfam" id="PF19765">
    <property type="entry name" value="DUF6252"/>
    <property type="match status" value="1"/>
</dbReference>
<evidence type="ECO:0000313" key="3">
    <source>
        <dbReference type="Proteomes" id="UP000615760"/>
    </source>
</evidence>
<comment type="caution">
    <text evidence="2">The sequence shown here is derived from an EMBL/GenBank/DDBJ whole genome shotgun (WGS) entry which is preliminary data.</text>
</comment>
<organism evidence="2 3">
    <name type="scientific">Flavobacterium suaedae</name>
    <dbReference type="NCBI Taxonomy" id="1767027"/>
    <lineage>
        <taxon>Bacteria</taxon>
        <taxon>Pseudomonadati</taxon>
        <taxon>Bacteroidota</taxon>
        <taxon>Flavobacteriia</taxon>
        <taxon>Flavobacteriales</taxon>
        <taxon>Flavobacteriaceae</taxon>
        <taxon>Flavobacterium</taxon>
    </lineage>
</organism>
<keyword evidence="1" id="KW-0732">Signal</keyword>
<accession>A0ABQ1JZ20</accession>
<dbReference type="PROSITE" id="PS51257">
    <property type="entry name" value="PROKAR_LIPOPROTEIN"/>
    <property type="match status" value="1"/>
</dbReference>
<feature type="chain" id="PRO_5046496339" description="Lipocalin-like domain-containing protein" evidence="1">
    <location>
        <begin position="23"/>
        <end position="181"/>
    </location>
</feature>
<gene>
    <name evidence="2" type="ORF">GCM10007424_21440</name>
</gene>
<reference evidence="3" key="1">
    <citation type="journal article" date="2019" name="Int. J. Syst. Evol. Microbiol.">
        <title>The Global Catalogue of Microorganisms (GCM) 10K type strain sequencing project: providing services to taxonomists for standard genome sequencing and annotation.</title>
        <authorList>
            <consortium name="The Broad Institute Genomics Platform"/>
            <consortium name="The Broad Institute Genome Sequencing Center for Infectious Disease"/>
            <person name="Wu L."/>
            <person name="Ma J."/>
        </authorList>
    </citation>
    <scope>NUCLEOTIDE SEQUENCE [LARGE SCALE GENOMIC DNA]</scope>
    <source>
        <strain evidence="3">CGMCC 1.15461</strain>
    </source>
</reference>
<proteinExistence type="predicted"/>
<name>A0ABQ1JZ20_9FLAO</name>
<protein>
    <recommendedName>
        <fullName evidence="4">Lipocalin-like domain-containing protein</fullName>
    </recommendedName>
</protein>
<keyword evidence="3" id="KW-1185">Reference proteome</keyword>
<evidence type="ECO:0008006" key="4">
    <source>
        <dbReference type="Google" id="ProtNLM"/>
    </source>
</evidence>
<dbReference type="EMBL" id="BMJE01000005">
    <property type="protein sequence ID" value="GGB81053.1"/>
    <property type="molecule type" value="Genomic_DNA"/>
</dbReference>
<evidence type="ECO:0000313" key="2">
    <source>
        <dbReference type="EMBL" id="GGB81053.1"/>
    </source>
</evidence>
<sequence length="181" mass="19851">MKRFFYAITLAFFVAFATSCSSDDSSAVTNNDTEATITAIINGEEWTGTVTSSTLLKVSSMGLQRFDITAEDGEQRIQLACESEIQVGMPLITYTFDEESMDTNAIFTNSYLLGGNSYMEHFVSTGEMTFTAFDAENGKASGTFSFTAYKVGTLQDQIVTPEDVTITNGVFTNVSYTLYEQ</sequence>
<feature type="signal peptide" evidence="1">
    <location>
        <begin position="1"/>
        <end position="22"/>
    </location>
</feature>
<evidence type="ECO:0000256" key="1">
    <source>
        <dbReference type="SAM" id="SignalP"/>
    </source>
</evidence>